<dbReference type="RefSeq" id="XP_007830381.1">
    <property type="nucleotide sequence ID" value="XM_007832190.1"/>
</dbReference>
<gene>
    <name evidence="3" type="ORF">PFICI_03609</name>
</gene>
<evidence type="ECO:0000313" key="3">
    <source>
        <dbReference type="EMBL" id="ETS85584.1"/>
    </source>
</evidence>
<dbReference type="PANTHER" id="PTHR45648:SF85">
    <property type="entry name" value="A, PUTATIVE (AFU_ORTHOLOGUE AFUA_2G10760)-RELATED"/>
    <property type="match status" value="1"/>
</dbReference>
<protein>
    <recommendedName>
        <fullName evidence="5">Acetylesterase</fullName>
    </recommendedName>
</protein>
<proteinExistence type="predicted"/>
<evidence type="ECO:0000313" key="4">
    <source>
        <dbReference type="Proteomes" id="UP000030651"/>
    </source>
</evidence>
<dbReference type="eggNOG" id="ENOG502S09J">
    <property type="taxonomic scope" value="Eukaryota"/>
</dbReference>
<keyword evidence="4" id="KW-1185">Reference proteome</keyword>
<dbReference type="Pfam" id="PF00657">
    <property type="entry name" value="Lipase_GDSL"/>
    <property type="match status" value="1"/>
</dbReference>
<dbReference type="OrthoDB" id="1600564at2759"/>
<dbReference type="InParanoid" id="W3XHV6"/>
<dbReference type="AlphaFoldDB" id="W3XHV6"/>
<keyword evidence="2" id="KW-0732">Signal</keyword>
<dbReference type="GO" id="GO:0016788">
    <property type="term" value="F:hydrolase activity, acting on ester bonds"/>
    <property type="evidence" value="ECO:0007669"/>
    <property type="project" value="InterPro"/>
</dbReference>
<name>W3XHV6_PESFW</name>
<dbReference type="Proteomes" id="UP000030651">
    <property type="component" value="Unassembled WGS sequence"/>
</dbReference>
<evidence type="ECO:0008006" key="5">
    <source>
        <dbReference type="Google" id="ProtNLM"/>
    </source>
</evidence>
<sequence>MGLSLYIVALLSLASHISPAQAAFKYSDVKQVISFGDSYSFVQGTYGQPNKTFIGSYTQYAYTSTQLLNNKMVQNFTGTAEGGANWLQRLTGCGVQDGSYSPANCSMSLWNFAYAGASVGDQWLPRHNPYTIPLVNQTSRYLTYGDPVLRSKAKINKSTALVTIWIGVNDIFDTVTYKPSNITNEAFWASEIDGVFQQSVQPLYNNGYKNFLFMNLPPLDRTAGNQRSSTPYPSKAQVNSWGSILANRTQAFQAKYSDSKAMLYDANTFLNNVLDNPSKYGITRTNSYCAAWNQIGVLTNPASYGCSSLDKYFWYNAAHMSVTTHKVMAADLKSFLISQSSS</sequence>
<dbReference type="InterPro" id="IPR036514">
    <property type="entry name" value="SGNH_hydro_sf"/>
</dbReference>
<dbReference type="KEGG" id="pfy:PFICI_03609"/>
<evidence type="ECO:0000256" key="2">
    <source>
        <dbReference type="SAM" id="SignalP"/>
    </source>
</evidence>
<evidence type="ECO:0000256" key="1">
    <source>
        <dbReference type="ARBA" id="ARBA00022801"/>
    </source>
</evidence>
<dbReference type="GeneID" id="19268622"/>
<dbReference type="InterPro" id="IPR051058">
    <property type="entry name" value="GDSL_Est/Lipase"/>
</dbReference>
<keyword evidence="1" id="KW-0378">Hydrolase</keyword>
<dbReference type="PANTHER" id="PTHR45648">
    <property type="entry name" value="GDSL LIPASE/ACYLHYDROLASE FAMILY PROTEIN (AFU_ORTHOLOGUE AFUA_4G14700)"/>
    <property type="match status" value="1"/>
</dbReference>
<reference evidence="4" key="1">
    <citation type="journal article" date="2015" name="BMC Genomics">
        <title>Genomic and transcriptomic analysis of the endophytic fungus Pestalotiopsis fici reveals its lifestyle and high potential for synthesis of natural products.</title>
        <authorList>
            <person name="Wang X."/>
            <person name="Zhang X."/>
            <person name="Liu L."/>
            <person name="Xiang M."/>
            <person name="Wang W."/>
            <person name="Sun X."/>
            <person name="Che Y."/>
            <person name="Guo L."/>
            <person name="Liu G."/>
            <person name="Guo L."/>
            <person name="Wang C."/>
            <person name="Yin W.B."/>
            <person name="Stadler M."/>
            <person name="Zhang X."/>
            <person name="Liu X."/>
        </authorList>
    </citation>
    <scope>NUCLEOTIDE SEQUENCE [LARGE SCALE GENOMIC DNA]</scope>
    <source>
        <strain evidence="4">W106-1 / CGMCC3.15140</strain>
    </source>
</reference>
<dbReference type="HOGENOM" id="CLU_015101_4_0_1"/>
<dbReference type="SUPFAM" id="SSF52266">
    <property type="entry name" value="SGNH hydrolase"/>
    <property type="match status" value="1"/>
</dbReference>
<dbReference type="EMBL" id="KI912110">
    <property type="protein sequence ID" value="ETS85584.1"/>
    <property type="molecule type" value="Genomic_DNA"/>
</dbReference>
<feature type="signal peptide" evidence="2">
    <location>
        <begin position="1"/>
        <end position="22"/>
    </location>
</feature>
<accession>W3XHV6</accession>
<dbReference type="OMA" id="STRLTFH"/>
<feature type="chain" id="PRO_5004834611" description="Acetylesterase" evidence="2">
    <location>
        <begin position="23"/>
        <end position="342"/>
    </location>
</feature>
<organism evidence="3 4">
    <name type="scientific">Pestalotiopsis fici (strain W106-1 / CGMCC3.15140)</name>
    <dbReference type="NCBI Taxonomy" id="1229662"/>
    <lineage>
        <taxon>Eukaryota</taxon>
        <taxon>Fungi</taxon>
        <taxon>Dikarya</taxon>
        <taxon>Ascomycota</taxon>
        <taxon>Pezizomycotina</taxon>
        <taxon>Sordariomycetes</taxon>
        <taxon>Xylariomycetidae</taxon>
        <taxon>Amphisphaeriales</taxon>
        <taxon>Sporocadaceae</taxon>
        <taxon>Pestalotiopsis</taxon>
    </lineage>
</organism>
<dbReference type="Gene3D" id="3.40.50.1110">
    <property type="entry name" value="SGNH hydrolase"/>
    <property type="match status" value="1"/>
</dbReference>
<dbReference type="CDD" id="cd01846">
    <property type="entry name" value="fatty_acyltransferase_like"/>
    <property type="match status" value="1"/>
</dbReference>
<dbReference type="InterPro" id="IPR001087">
    <property type="entry name" value="GDSL"/>
</dbReference>